<protein>
    <recommendedName>
        <fullName evidence="7">Poly(A) polymerase I</fullName>
        <shortName evidence="7">PAP I</shortName>
        <ecNumber evidence="7">2.7.7.19</ecNumber>
    </recommendedName>
</protein>
<feature type="active site" evidence="7">
    <location>
        <position position="115"/>
    </location>
</feature>
<dbReference type="InterPro" id="IPR002646">
    <property type="entry name" value="PolA_pol_head_dom"/>
</dbReference>
<keyword evidence="2 7" id="KW-0808">Transferase</keyword>
<evidence type="ECO:0000256" key="4">
    <source>
        <dbReference type="ARBA" id="ARBA00022840"/>
    </source>
</evidence>
<feature type="domain" description="Polymerase A arginine-rich C-terminal" evidence="11">
    <location>
        <begin position="371"/>
        <end position="488"/>
    </location>
</feature>
<dbReference type="InterPro" id="IPR010206">
    <property type="entry name" value="PolA_pol_I"/>
</dbReference>
<evidence type="ECO:0000259" key="11">
    <source>
        <dbReference type="Pfam" id="PF12626"/>
    </source>
</evidence>
<feature type="active site" evidence="7">
    <location>
        <position position="195"/>
    </location>
</feature>
<evidence type="ECO:0000313" key="14">
    <source>
        <dbReference type="Proteomes" id="UP000773469"/>
    </source>
</evidence>
<dbReference type="Pfam" id="PF12626">
    <property type="entry name" value="PolyA_pol_arg_C"/>
    <property type="match status" value="1"/>
</dbReference>
<dbReference type="Proteomes" id="UP000773469">
    <property type="component" value="Unassembled WGS sequence"/>
</dbReference>
<comment type="catalytic activity">
    <reaction evidence="7">
        <text>RNA(n) + ATP = RNA(n)-3'-adenine ribonucleotide + diphosphate</text>
        <dbReference type="Rhea" id="RHEA:11332"/>
        <dbReference type="Rhea" id="RHEA-COMP:14527"/>
        <dbReference type="Rhea" id="RHEA-COMP:17347"/>
        <dbReference type="ChEBI" id="CHEBI:30616"/>
        <dbReference type="ChEBI" id="CHEBI:33019"/>
        <dbReference type="ChEBI" id="CHEBI:140395"/>
        <dbReference type="ChEBI" id="CHEBI:173115"/>
        <dbReference type="EC" id="2.7.7.19"/>
    </reaction>
</comment>
<feature type="domain" description="tRNA nucleotidyltransferase/poly(A) polymerase RNA and SrmB- binding" evidence="12">
    <location>
        <begin position="253"/>
        <end position="314"/>
    </location>
</feature>
<keyword evidence="14" id="KW-1185">Reference proteome</keyword>
<comment type="similarity">
    <text evidence="7 8">Belongs to the tRNA nucleotidyltransferase/poly(A) polymerase family.</text>
</comment>
<evidence type="ECO:0000256" key="5">
    <source>
        <dbReference type="ARBA" id="ARBA00022884"/>
    </source>
</evidence>
<dbReference type="SUPFAM" id="SSF81891">
    <property type="entry name" value="Poly A polymerase C-terminal region-like"/>
    <property type="match status" value="1"/>
</dbReference>
<evidence type="ECO:0000256" key="2">
    <source>
        <dbReference type="ARBA" id="ARBA00022679"/>
    </source>
</evidence>
<keyword evidence="5 7" id="KW-0694">RNA-binding</keyword>
<dbReference type="InterPro" id="IPR043519">
    <property type="entry name" value="NT_sf"/>
</dbReference>
<feature type="region of interest" description="Disordered" evidence="9">
    <location>
        <begin position="461"/>
        <end position="498"/>
    </location>
</feature>
<dbReference type="NCBIfam" id="TIGR01942">
    <property type="entry name" value="pcnB"/>
    <property type="match status" value="1"/>
</dbReference>
<dbReference type="CDD" id="cd05398">
    <property type="entry name" value="NT_ClassII-CCAase"/>
    <property type="match status" value="1"/>
</dbReference>
<feature type="compositionally biased region" description="Basic residues" evidence="9">
    <location>
        <begin position="477"/>
        <end position="498"/>
    </location>
</feature>
<comment type="caution">
    <text evidence="13">The sequence shown here is derived from an EMBL/GenBank/DDBJ whole genome shotgun (WGS) entry which is preliminary data.</text>
</comment>
<evidence type="ECO:0000259" key="12">
    <source>
        <dbReference type="Pfam" id="PF12627"/>
    </source>
</evidence>
<evidence type="ECO:0000313" key="13">
    <source>
        <dbReference type="EMBL" id="GIU35644.1"/>
    </source>
</evidence>
<dbReference type="Gene3D" id="1.10.3090.10">
    <property type="entry name" value="cca-adding enzyme, domain 2"/>
    <property type="match status" value="1"/>
</dbReference>
<dbReference type="EC" id="2.7.7.19" evidence="7"/>
<sequence length="498" mass="56589">MAANRFPEGILFKLYLSYDSGLILSLTLDPCSRCPIFRRISQFCKQLFDDNQNNTETTQAGLSLEVVARKHHAISRKQISENAIKVLYRLHKAGFKAYLVGGGVRDILLGLEPKDFDVVTNATPEEIKKLFRNCRLVGRRFRLAHIVFGRDVIEVATLRGHHVDSGEKISKTNAEGRLLRDNVYGTIDEDAERRDFTVNALYYDISDFSIHSYGGGLQDLESRTLRLIGDPQKRYREDPVRMLRAVRFATKLGMSIDKGASEPIYELAPLLKDIPAARMYEEILKLFFNGQAQNNFTMMREFGLFEPLFPLIEALLKDDPKGPVAKMANAIMRNTDERVNAEKSVTPAFFYAAMLWYPLSQRADDIALESGLSLYDAFYAAMGDVMEQQCQTISIPRRFSTPAKDIWQLQLRFDRNQGTRAFKFIEHPKFRAAYDLLLLRAEAEGGNVAKSAAWWKSFVEGSEEQRSVIARSGSKGKGNRNRSNSRRRSPKKTSKPAE</sequence>
<accession>A0ABQ4NUS8</accession>
<name>A0ABQ4NUS8_SHECO</name>
<dbReference type="InterPro" id="IPR025866">
    <property type="entry name" value="PolyA_pol_arg_C_dom"/>
</dbReference>
<evidence type="ECO:0000256" key="9">
    <source>
        <dbReference type="SAM" id="MobiDB-lite"/>
    </source>
</evidence>
<dbReference type="Pfam" id="PF12627">
    <property type="entry name" value="PolyA_pol_RNAbd"/>
    <property type="match status" value="1"/>
</dbReference>
<evidence type="ECO:0000256" key="1">
    <source>
        <dbReference type="ARBA" id="ARBA00022664"/>
    </source>
</evidence>
<dbReference type="PANTHER" id="PTHR43051:SF1">
    <property type="entry name" value="POLYNUCLEOTIDE ADENYLYLTRANSFERASE FAMILY PROTEIN"/>
    <property type="match status" value="1"/>
</dbReference>
<dbReference type="InterPro" id="IPR032828">
    <property type="entry name" value="PolyA_RNA-bd"/>
</dbReference>
<keyword evidence="4 7" id="KW-0067">ATP-binding</keyword>
<proteinExistence type="inferred from homology"/>
<evidence type="ECO:0000256" key="8">
    <source>
        <dbReference type="RuleBase" id="RU003953"/>
    </source>
</evidence>
<organism evidence="13 14">
    <name type="scientific">Shewanella colwelliana</name>
    <name type="common">Alteromonas colwelliana</name>
    <dbReference type="NCBI Taxonomy" id="23"/>
    <lineage>
        <taxon>Bacteria</taxon>
        <taxon>Pseudomonadati</taxon>
        <taxon>Pseudomonadota</taxon>
        <taxon>Gammaproteobacteria</taxon>
        <taxon>Alteromonadales</taxon>
        <taxon>Shewanellaceae</taxon>
        <taxon>Shewanella</taxon>
    </lineage>
</organism>
<keyword evidence="6 7" id="KW-0804">Transcription</keyword>
<keyword evidence="3 7" id="KW-0547">Nucleotide-binding</keyword>
<reference evidence="13 14" key="1">
    <citation type="submission" date="2021-05" db="EMBL/GenBank/DDBJ databases">
        <title>Molecular characterization for Shewanella algae harboring chromosomal blaOXA-55-like strains isolated from clinical and environment sample.</title>
        <authorList>
            <person name="Ohama Y."/>
            <person name="Aoki K."/>
            <person name="Harada S."/>
            <person name="Moriya K."/>
            <person name="Ishii Y."/>
            <person name="Tateda K."/>
        </authorList>
    </citation>
    <scope>NUCLEOTIDE SEQUENCE [LARGE SCALE GENOMIC DNA]</scope>
    <source>
        <strain evidence="13 14">MBTL60-118</strain>
    </source>
</reference>
<dbReference type="InterPro" id="IPR052191">
    <property type="entry name" value="tRNA_ntf/polyA_polymerase_I"/>
</dbReference>
<keyword evidence="1 7" id="KW-0507">mRNA processing</keyword>
<evidence type="ECO:0000259" key="10">
    <source>
        <dbReference type="Pfam" id="PF01743"/>
    </source>
</evidence>
<dbReference type="Gene3D" id="3.30.460.10">
    <property type="entry name" value="Beta Polymerase, domain 2"/>
    <property type="match status" value="1"/>
</dbReference>
<dbReference type="SUPFAM" id="SSF81301">
    <property type="entry name" value="Nucleotidyltransferase"/>
    <property type="match status" value="1"/>
</dbReference>
<feature type="domain" description="Poly A polymerase head" evidence="10">
    <location>
        <begin position="97"/>
        <end position="226"/>
    </location>
</feature>
<evidence type="ECO:0000256" key="3">
    <source>
        <dbReference type="ARBA" id="ARBA00022741"/>
    </source>
</evidence>
<dbReference type="EMBL" id="BPEU01000002">
    <property type="protein sequence ID" value="GIU35644.1"/>
    <property type="molecule type" value="Genomic_DNA"/>
</dbReference>
<evidence type="ECO:0000256" key="7">
    <source>
        <dbReference type="HAMAP-Rule" id="MF_00957"/>
    </source>
</evidence>
<dbReference type="Pfam" id="PF01743">
    <property type="entry name" value="PolyA_pol"/>
    <property type="match status" value="1"/>
</dbReference>
<dbReference type="PANTHER" id="PTHR43051">
    <property type="entry name" value="POLYNUCLEOTIDE ADENYLYLTRANSFERASE FAMILY PROTEIN"/>
    <property type="match status" value="1"/>
</dbReference>
<feature type="active site" evidence="7">
    <location>
        <position position="117"/>
    </location>
</feature>
<gene>
    <name evidence="7 13" type="primary">pcnB</name>
    <name evidence="13" type="ORF">TUM3794_03640</name>
</gene>
<comment type="function">
    <text evidence="7">Adds poly(A) tail to the 3' end of many RNAs, which usually targets these RNAs for decay. Plays a significant role in the global control of gene expression, through influencing the rate of transcript degradation, and in the general RNA quality control.</text>
</comment>
<evidence type="ECO:0000256" key="6">
    <source>
        <dbReference type="ARBA" id="ARBA00023163"/>
    </source>
</evidence>
<dbReference type="HAMAP" id="MF_00957">
    <property type="entry name" value="PolyA_pol"/>
    <property type="match status" value="1"/>
</dbReference>